<evidence type="ECO:0000313" key="9">
    <source>
        <dbReference type="Proteomes" id="UP000799767"/>
    </source>
</evidence>
<dbReference type="GO" id="GO:0048211">
    <property type="term" value="P:Golgi vesicle docking"/>
    <property type="evidence" value="ECO:0007669"/>
    <property type="project" value="TreeGrafter"/>
</dbReference>
<feature type="region of interest" description="Disordered" evidence="5">
    <location>
        <begin position="930"/>
        <end position="972"/>
    </location>
</feature>
<evidence type="ECO:0000259" key="7">
    <source>
        <dbReference type="Pfam" id="PF04871"/>
    </source>
</evidence>
<dbReference type="GeneID" id="54476679"/>
<dbReference type="GO" id="GO:0006888">
    <property type="term" value="P:endoplasmic reticulum to Golgi vesicle-mediated transport"/>
    <property type="evidence" value="ECO:0007669"/>
    <property type="project" value="TreeGrafter"/>
</dbReference>
<sequence>MLKSPPLQTATATIDTLCGRLQSAALLEDRRAAILGLRSFAKQYPASVASGSLRELITTLRRDGLGQQSGKDEGGRRREDGSGDVDTIRLVLETLLMLFNPDSGSPEAGDEIAFFMADEFSMRQDNITLLLSLLDPASPYADYYSRLYTLQILSAICAARPDRLQECILSAPLGISRLVGMLDDVRDAVRNAALLLLVDLTSGANEELRKIVAFEEVFAKIFALIRMEGGLAEAGITAQDCLSLLANLITGSGSNQTMFRESGCVSQLAELLAQVFPASISEPAYTTQSREKSAFGLLQVLRFFFAAGEPSTPQNQVAFFRTGIAQTLIDIGFSSDLPVRIRMASLRCAAELIANNPTLQENFAGLTVASADESESSASPAPQVNGTRSAGPSERGGKKPSAERQRTYIIEALLELTLSSPQPGFGLRSTACALVQAYLAGHDRIKAHFLHRAISGHAQNESAANALNALTSVGDDAVSALFASWIVQDLTLDDFNAKAALESVKEGNKSEGEDVLSFIQTLGSELESALLHSTDDVAVAAYASLLTTYLWNFASGIDNFLTECSSLVQALTQLAKAAQSSAIRRGLAAALLGTIYEFSTKDSPIPRRQIAPLLTQNLSRSKYLDALAALRSTPAIRDFELREADEEDVVFCESFVNLFTVEYSRLRKAIDKDPGMEVLPPSAAEAGVDRDVLDDLRQQLQTGKDALTQAQDAGRAATQKHEQERMALGKELQSVRAEVERLQRINQSMQQGHESELEKLNANHQRQQQELLTKHQRSLDAATQATTVQVQNSIRERDASYAEKIQEYERRLVELGNTYRAEQSGHNNTRQQLERMTANHDAVAAREQSLKDQFADLNQRHSRLSREHEQLGNSSSQSTGELERIKGELEQVRSRAERLDAQLKDLQEELKSRDQELAVERAGFSELERELEAAKKGASSSTLPNDSGEKVAELQQELREARESEKSAKEELDSMLLVMGDIEAKRDAYREQVKALGGAVSEDDADEEEEDDEEEEGEDVD</sequence>
<dbReference type="GO" id="GO:0005795">
    <property type="term" value="C:Golgi stack"/>
    <property type="evidence" value="ECO:0007669"/>
    <property type="project" value="TreeGrafter"/>
</dbReference>
<dbReference type="OrthoDB" id="198977at2759"/>
<dbReference type="GO" id="GO:0000139">
    <property type="term" value="C:Golgi membrane"/>
    <property type="evidence" value="ECO:0007669"/>
    <property type="project" value="InterPro"/>
</dbReference>
<feature type="region of interest" description="Disordered" evidence="5">
    <location>
        <begin position="995"/>
        <end position="1021"/>
    </location>
</feature>
<evidence type="ECO:0000256" key="5">
    <source>
        <dbReference type="SAM" id="MobiDB-lite"/>
    </source>
</evidence>
<feature type="compositionally biased region" description="Acidic residues" evidence="5">
    <location>
        <begin position="1001"/>
        <end position="1021"/>
    </location>
</feature>
<dbReference type="AlphaFoldDB" id="A0A6A6PJ87"/>
<accession>A0A6A6PJ87</accession>
<dbReference type="Pfam" id="PF04871">
    <property type="entry name" value="Uso1_p115_C"/>
    <property type="match status" value="1"/>
</dbReference>
<feature type="compositionally biased region" description="Basic and acidic residues" evidence="5">
    <location>
        <begin position="947"/>
        <end position="972"/>
    </location>
</feature>
<protein>
    <submittedName>
        <fullName evidence="8">p115 like vesicle tethering protein</fullName>
    </submittedName>
</protein>
<dbReference type="InterPro" id="IPR016024">
    <property type="entry name" value="ARM-type_fold"/>
</dbReference>
<comment type="subcellular location">
    <subcellularLocation>
        <location evidence="1">Golgi apparatus</location>
    </subcellularLocation>
</comment>
<dbReference type="PANTHER" id="PTHR10013:SF0">
    <property type="entry name" value="GENERAL VESICULAR TRANSPORT FACTOR P115"/>
    <property type="match status" value="1"/>
</dbReference>
<keyword evidence="2" id="KW-0333">Golgi apparatus</keyword>
<dbReference type="Gene3D" id="1.10.287.1490">
    <property type="match status" value="1"/>
</dbReference>
<dbReference type="GO" id="GO:0006886">
    <property type="term" value="P:intracellular protein transport"/>
    <property type="evidence" value="ECO:0007669"/>
    <property type="project" value="InterPro"/>
</dbReference>
<dbReference type="GO" id="GO:0048280">
    <property type="term" value="P:vesicle fusion with Golgi apparatus"/>
    <property type="evidence" value="ECO:0007669"/>
    <property type="project" value="InterPro"/>
</dbReference>
<evidence type="ECO:0000256" key="2">
    <source>
        <dbReference type="ARBA" id="ARBA00023034"/>
    </source>
</evidence>
<evidence type="ECO:0000256" key="4">
    <source>
        <dbReference type="SAM" id="Coils"/>
    </source>
</evidence>
<gene>
    <name evidence="8" type="ORF">BDY17DRAFT_312947</name>
</gene>
<dbReference type="Gene3D" id="1.25.10.10">
    <property type="entry name" value="Leucine-rich Repeat Variant"/>
    <property type="match status" value="1"/>
</dbReference>
<feature type="region of interest" description="Disordered" evidence="5">
    <location>
        <begin position="863"/>
        <end position="883"/>
    </location>
</feature>
<dbReference type="InterPro" id="IPR011989">
    <property type="entry name" value="ARM-like"/>
</dbReference>
<evidence type="ECO:0000256" key="1">
    <source>
        <dbReference type="ARBA" id="ARBA00004555"/>
    </source>
</evidence>
<feature type="domain" description="Vesicle tethering protein Uso1/P115-like head" evidence="6">
    <location>
        <begin position="356"/>
        <end position="670"/>
    </location>
</feature>
<dbReference type="GO" id="GO:0012507">
    <property type="term" value="C:ER to Golgi transport vesicle membrane"/>
    <property type="evidence" value="ECO:0007669"/>
    <property type="project" value="TreeGrafter"/>
</dbReference>
<dbReference type="InterPro" id="IPR006955">
    <property type="entry name" value="Uso1_p115_C"/>
</dbReference>
<evidence type="ECO:0000313" key="8">
    <source>
        <dbReference type="EMBL" id="KAF2480052.1"/>
    </source>
</evidence>
<dbReference type="InterPro" id="IPR006953">
    <property type="entry name" value="Vesicle_Uso1_P115_head"/>
</dbReference>
<evidence type="ECO:0000259" key="6">
    <source>
        <dbReference type="Pfam" id="PF04869"/>
    </source>
</evidence>
<dbReference type="InterPro" id="IPR024095">
    <property type="entry name" value="Vesicle_P115"/>
</dbReference>
<keyword evidence="9" id="KW-1185">Reference proteome</keyword>
<dbReference type="EMBL" id="MU001640">
    <property type="protein sequence ID" value="KAF2480052.1"/>
    <property type="molecule type" value="Genomic_DNA"/>
</dbReference>
<feature type="compositionally biased region" description="Polar residues" evidence="5">
    <location>
        <begin position="871"/>
        <end position="880"/>
    </location>
</feature>
<feature type="region of interest" description="Disordered" evidence="5">
    <location>
        <begin position="370"/>
        <end position="403"/>
    </location>
</feature>
<evidence type="ECO:0000256" key="3">
    <source>
        <dbReference type="ARBA" id="ARBA00023054"/>
    </source>
</evidence>
<dbReference type="RefSeq" id="XP_033586622.1">
    <property type="nucleotide sequence ID" value="XM_033735677.1"/>
</dbReference>
<reference evidence="8" key="1">
    <citation type="journal article" date="2020" name="Stud. Mycol.">
        <title>101 Dothideomycetes genomes: a test case for predicting lifestyles and emergence of pathogens.</title>
        <authorList>
            <person name="Haridas S."/>
            <person name="Albert R."/>
            <person name="Binder M."/>
            <person name="Bloem J."/>
            <person name="Labutti K."/>
            <person name="Salamov A."/>
            <person name="Andreopoulos B."/>
            <person name="Baker S."/>
            <person name="Barry K."/>
            <person name="Bills G."/>
            <person name="Bluhm B."/>
            <person name="Cannon C."/>
            <person name="Castanera R."/>
            <person name="Culley D."/>
            <person name="Daum C."/>
            <person name="Ezra D."/>
            <person name="Gonzalez J."/>
            <person name="Henrissat B."/>
            <person name="Kuo A."/>
            <person name="Liang C."/>
            <person name="Lipzen A."/>
            <person name="Lutzoni F."/>
            <person name="Magnuson J."/>
            <person name="Mondo S."/>
            <person name="Nolan M."/>
            <person name="Ohm R."/>
            <person name="Pangilinan J."/>
            <person name="Park H.-J."/>
            <person name="Ramirez L."/>
            <person name="Alfaro M."/>
            <person name="Sun H."/>
            <person name="Tritt A."/>
            <person name="Yoshinaga Y."/>
            <person name="Zwiers L.-H."/>
            <person name="Turgeon B."/>
            <person name="Goodwin S."/>
            <person name="Spatafora J."/>
            <person name="Crous P."/>
            <person name="Grigoriev I."/>
        </authorList>
    </citation>
    <scope>NUCLEOTIDE SEQUENCE</scope>
    <source>
        <strain evidence="8">CBS 113389</strain>
    </source>
</reference>
<keyword evidence="3 4" id="KW-0175">Coiled coil</keyword>
<dbReference type="Proteomes" id="UP000799767">
    <property type="component" value="Unassembled WGS sequence"/>
</dbReference>
<dbReference type="PANTHER" id="PTHR10013">
    <property type="entry name" value="GENERAL VESICULAR TRANSPORT FACTOR P115"/>
    <property type="match status" value="1"/>
</dbReference>
<name>A0A6A6PJ87_9PEZI</name>
<feature type="domain" description="Uso1/p115-like vesicle tethering protein C-terminal" evidence="7">
    <location>
        <begin position="884"/>
        <end position="1015"/>
    </location>
</feature>
<proteinExistence type="predicted"/>
<organism evidence="8 9">
    <name type="scientific">Neohortaea acidophila</name>
    <dbReference type="NCBI Taxonomy" id="245834"/>
    <lineage>
        <taxon>Eukaryota</taxon>
        <taxon>Fungi</taxon>
        <taxon>Dikarya</taxon>
        <taxon>Ascomycota</taxon>
        <taxon>Pezizomycotina</taxon>
        <taxon>Dothideomycetes</taxon>
        <taxon>Dothideomycetidae</taxon>
        <taxon>Mycosphaerellales</taxon>
        <taxon>Teratosphaeriaceae</taxon>
        <taxon>Neohortaea</taxon>
    </lineage>
</organism>
<dbReference type="SUPFAM" id="SSF48371">
    <property type="entry name" value="ARM repeat"/>
    <property type="match status" value="1"/>
</dbReference>
<dbReference type="GO" id="GO:0005783">
    <property type="term" value="C:endoplasmic reticulum"/>
    <property type="evidence" value="ECO:0007669"/>
    <property type="project" value="TreeGrafter"/>
</dbReference>
<feature type="coiled-coil region" evidence="4">
    <location>
        <begin position="693"/>
        <end position="777"/>
    </location>
</feature>
<dbReference type="Pfam" id="PF04869">
    <property type="entry name" value="Uso1_p115_head"/>
    <property type="match status" value="1"/>
</dbReference>